<dbReference type="GO" id="GO:0003677">
    <property type="term" value="F:DNA binding"/>
    <property type="evidence" value="ECO:0007669"/>
    <property type="project" value="InterPro"/>
</dbReference>
<proteinExistence type="predicted"/>
<dbReference type="GO" id="GO:0006313">
    <property type="term" value="P:DNA transposition"/>
    <property type="evidence" value="ECO:0007669"/>
    <property type="project" value="InterPro"/>
</dbReference>
<feature type="domain" description="Transposase IS110-like N-terminal" evidence="1">
    <location>
        <begin position="5"/>
        <end position="71"/>
    </location>
</feature>
<sequence length="72" mass="8074">MNPVIGLDISKGKSDSQIFLDKGHPYGKTFRFLHNREGLQQLLNTILDIQNKTGKSPTIILESTGHYHQAVI</sequence>
<dbReference type="GO" id="GO:0004803">
    <property type="term" value="F:transposase activity"/>
    <property type="evidence" value="ECO:0007669"/>
    <property type="project" value="InterPro"/>
</dbReference>
<dbReference type="EMBL" id="WHOD01000100">
    <property type="protein sequence ID" value="NOU96635.1"/>
    <property type="molecule type" value="Genomic_DNA"/>
</dbReference>
<dbReference type="AlphaFoldDB" id="A0A972GUY4"/>
<organism evidence="2 3">
    <name type="scientific">Paenibacillus foliorum</name>
    <dbReference type="NCBI Taxonomy" id="2654974"/>
    <lineage>
        <taxon>Bacteria</taxon>
        <taxon>Bacillati</taxon>
        <taxon>Bacillota</taxon>
        <taxon>Bacilli</taxon>
        <taxon>Bacillales</taxon>
        <taxon>Paenibacillaceae</taxon>
        <taxon>Paenibacillus</taxon>
    </lineage>
</organism>
<gene>
    <name evidence="2" type="ORF">GC093_25945</name>
</gene>
<evidence type="ECO:0000313" key="3">
    <source>
        <dbReference type="Proteomes" id="UP000641588"/>
    </source>
</evidence>
<evidence type="ECO:0000313" key="2">
    <source>
        <dbReference type="EMBL" id="NOU96635.1"/>
    </source>
</evidence>
<name>A0A972GUY4_9BACL</name>
<comment type="caution">
    <text evidence="2">The sequence shown here is derived from an EMBL/GenBank/DDBJ whole genome shotgun (WGS) entry which is preliminary data.</text>
</comment>
<accession>A0A972GUY4</accession>
<keyword evidence="3" id="KW-1185">Reference proteome</keyword>
<dbReference type="InterPro" id="IPR002525">
    <property type="entry name" value="Transp_IS110-like_N"/>
</dbReference>
<reference evidence="2" key="1">
    <citation type="submission" date="2019-10" db="EMBL/GenBank/DDBJ databases">
        <title>Description of Paenibacillus glebae sp. nov.</title>
        <authorList>
            <person name="Carlier A."/>
            <person name="Qi S."/>
        </authorList>
    </citation>
    <scope>NUCLEOTIDE SEQUENCE</scope>
    <source>
        <strain evidence="2">LMG 31456</strain>
    </source>
</reference>
<dbReference type="Proteomes" id="UP000641588">
    <property type="component" value="Unassembled WGS sequence"/>
</dbReference>
<protein>
    <submittedName>
        <fullName evidence="2">Transposase</fullName>
    </submittedName>
</protein>
<evidence type="ECO:0000259" key="1">
    <source>
        <dbReference type="Pfam" id="PF01548"/>
    </source>
</evidence>
<dbReference type="Pfam" id="PF01548">
    <property type="entry name" value="DEDD_Tnp_IS110"/>
    <property type="match status" value="1"/>
</dbReference>